<gene>
    <name evidence="2" type="ORF">K457DRAFT_1837579</name>
</gene>
<keyword evidence="3" id="KW-1185">Reference proteome</keyword>
<evidence type="ECO:0000256" key="1">
    <source>
        <dbReference type="SAM" id="MobiDB-lite"/>
    </source>
</evidence>
<dbReference type="EMBL" id="KV442129">
    <property type="protein sequence ID" value="OAQ23106.1"/>
    <property type="molecule type" value="Genomic_DNA"/>
</dbReference>
<evidence type="ECO:0000313" key="2">
    <source>
        <dbReference type="EMBL" id="OAQ23106.1"/>
    </source>
</evidence>
<feature type="compositionally biased region" description="Polar residues" evidence="1">
    <location>
        <begin position="16"/>
        <end position="28"/>
    </location>
</feature>
<organism evidence="2 3">
    <name type="scientific">Linnemannia elongata AG-77</name>
    <dbReference type="NCBI Taxonomy" id="1314771"/>
    <lineage>
        <taxon>Eukaryota</taxon>
        <taxon>Fungi</taxon>
        <taxon>Fungi incertae sedis</taxon>
        <taxon>Mucoromycota</taxon>
        <taxon>Mortierellomycotina</taxon>
        <taxon>Mortierellomycetes</taxon>
        <taxon>Mortierellales</taxon>
        <taxon>Mortierellaceae</taxon>
        <taxon>Linnemannia</taxon>
    </lineage>
</organism>
<dbReference type="OrthoDB" id="10510186at2759"/>
<evidence type="ECO:0000313" key="3">
    <source>
        <dbReference type="Proteomes" id="UP000078512"/>
    </source>
</evidence>
<reference evidence="2 3" key="1">
    <citation type="submission" date="2016-05" db="EMBL/GenBank/DDBJ databases">
        <title>Genome sequencing reveals origins of a unique bacterial endosymbiosis in the earliest lineages of terrestrial Fungi.</title>
        <authorList>
            <consortium name="DOE Joint Genome Institute"/>
            <person name="Uehling J."/>
            <person name="Gryganskyi A."/>
            <person name="Hameed K."/>
            <person name="Tschaplinski T."/>
            <person name="Misztal P."/>
            <person name="Wu S."/>
            <person name="Desiro A."/>
            <person name="Vande Pol N."/>
            <person name="Du Z.-Y."/>
            <person name="Zienkiewicz A."/>
            <person name="Zienkiewicz K."/>
            <person name="Morin E."/>
            <person name="Tisserant E."/>
            <person name="Splivallo R."/>
            <person name="Hainaut M."/>
            <person name="Henrissat B."/>
            <person name="Ohm R."/>
            <person name="Kuo A."/>
            <person name="Yan J."/>
            <person name="Lipzen A."/>
            <person name="Nolan M."/>
            <person name="Labutti K."/>
            <person name="Barry K."/>
            <person name="Goldstein A."/>
            <person name="Labbe J."/>
            <person name="Schadt C."/>
            <person name="Tuskan G."/>
            <person name="Grigoriev I."/>
            <person name="Martin F."/>
            <person name="Vilgalys R."/>
            <person name="Bonito G."/>
        </authorList>
    </citation>
    <scope>NUCLEOTIDE SEQUENCE [LARGE SCALE GENOMIC DNA]</scope>
    <source>
        <strain evidence="2 3">AG-77</strain>
    </source>
</reference>
<sequence length="140" mass="15761">MSSSRNNPRPTSPTTLDPNATLIGSQQEDNLDTPAQNNTQNNTPTPVAQHIDPILACIEKRYLRTCEELDRLENVPADVTLPGPPRQVRYAYLQEQERALREAILRLRPPPMDPHMHVYQDALATFATALQALLTPLSRR</sequence>
<feature type="region of interest" description="Disordered" evidence="1">
    <location>
        <begin position="1"/>
        <end position="47"/>
    </location>
</feature>
<feature type="compositionally biased region" description="Low complexity" evidence="1">
    <location>
        <begin position="1"/>
        <end position="15"/>
    </location>
</feature>
<dbReference type="AlphaFoldDB" id="A0A197JF40"/>
<dbReference type="Proteomes" id="UP000078512">
    <property type="component" value="Unassembled WGS sequence"/>
</dbReference>
<proteinExistence type="predicted"/>
<accession>A0A197JF40</accession>
<feature type="compositionally biased region" description="Low complexity" evidence="1">
    <location>
        <begin position="33"/>
        <end position="47"/>
    </location>
</feature>
<protein>
    <submittedName>
        <fullName evidence="2">Uncharacterized protein</fullName>
    </submittedName>
</protein>
<name>A0A197JF40_9FUNG</name>